<dbReference type="PANTHER" id="PTHR30096:SF0">
    <property type="entry name" value="4,5-DOPA DIOXYGENASE EXTRADIOL-LIKE PROTEIN"/>
    <property type="match status" value="1"/>
</dbReference>
<dbReference type="OrthoDB" id="9790889at2"/>
<dbReference type="GO" id="GO:0008198">
    <property type="term" value="F:ferrous iron binding"/>
    <property type="evidence" value="ECO:0007669"/>
    <property type="project" value="InterPro"/>
</dbReference>
<dbReference type="GO" id="GO:0016702">
    <property type="term" value="F:oxidoreductase activity, acting on single donors with incorporation of molecular oxygen, incorporation of two atoms of oxygen"/>
    <property type="evidence" value="ECO:0007669"/>
    <property type="project" value="UniProtKB-ARBA"/>
</dbReference>
<accession>A0A4R6DMI7</accession>
<reference evidence="7 8" key="1">
    <citation type="submission" date="2019-03" db="EMBL/GenBank/DDBJ databases">
        <title>Genomic Encyclopedia of Type Strains, Phase IV (KMG-IV): sequencing the most valuable type-strain genomes for metagenomic binning, comparative biology and taxonomic classification.</title>
        <authorList>
            <person name="Goeker M."/>
        </authorList>
    </citation>
    <scope>NUCLEOTIDE SEQUENCE [LARGE SCALE GENOMIC DNA]</scope>
    <source>
        <strain evidence="7 8">DSM 12121</strain>
    </source>
</reference>
<dbReference type="InterPro" id="IPR014436">
    <property type="entry name" value="Extradiol_dOase_DODA"/>
</dbReference>
<dbReference type="RefSeq" id="WP_133594740.1">
    <property type="nucleotide sequence ID" value="NZ_SNVV01000027.1"/>
</dbReference>
<comment type="cofactor">
    <cofactor evidence="1">
        <name>Zn(2+)</name>
        <dbReference type="ChEBI" id="CHEBI:29105"/>
    </cofactor>
</comment>
<keyword evidence="3" id="KW-0479">Metal-binding</keyword>
<keyword evidence="8" id="KW-1185">Reference proteome</keyword>
<evidence type="ECO:0000256" key="5">
    <source>
        <dbReference type="ARBA" id="ARBA00023002"/>
    </source>
</evidence>
<evidence type="ECO:0000259" key="6">
    <source>
        <dbReference type="Pfam" id="PF02900"/>
    </source>
</evidence>
<keyword evidence="5" id="KW-0560">Oxidoreductase</keyword>
<dbReference type="GO" id="GO:0008270">
    <property type="term" value="F:zinc ion binding"/>
    <property type="evidence" value="ECO:0007669"/>
    <property type="project" value="InterPro"/>
</dbReference>
<name>A0A4R6DMI7_9RHOO</name>
<dbReference type="AlphaFoldDB" id="A0A4R6DMI7"/>
<dbReference type="PIRSF" id="PIRSF006157">
    <property type="entry name" value="Doxgns_DODA"/>
    <property type="match status" value="1"/>
</dbReference>
<evidence type="ECO:0000256" key="2">
    <source>
        <dbReference type="ARBA" id="ARBA00007581"/>
    </source>
</evidence>
<organism evidence="7 8">
    <name type="scientific">Azoarcus indigens</name>
    <dbReference type="NCBI Taxonomy" id="29545"/>
    <lineage>
        <taxon>Bacteria</taxon>
        <taxon>Pseudomonadati</taxon>
        <taxon>Pseudomonadota</taxon>
        <taxon>Betaproteobacteria</taxon>
        <taxon>Rhodocyclales</taxon>
        <taxon>Zoogloeaceae</taxon>
        <taxon>Azoarcus</taxon>
    </lineage>
</organism>
<sequence>MSAPAFPSLFISHGSPMFALLPGIAGPALRRLGEILPRPRAIVVMSPHWMTRSAEVLSGPAPETIHDFGGFPAELYTLSYPAPGAPGVAAEVIGLLGRHGIPAVANDRAGRDHGAWVPLMHLYPEADIPLLQVAQPATRSPEVVFEFGRALAPLREQGVLLIGSGSLTHNLYELRRGDERADTYATAFADWIWNAIEAGDLEALLDYRRRAPEAVRAHPTDEHLLPLYFAIGAAGKDWQQAARIAGGVTNGVLSMDSFAFGRHATAGSETAPLAA</sequence>
<evidence type="ECO:0000256" key="4">
    <source>
        <dbReference type="ARBA" id="ARBA00022833"/>
    </source>
</evidence>
<dbReference type="EMBL" id="SNVV01000027">
    <property type="protein sequence ID" value="TDN46101.1"/>
    <property type="molecule type" value="Genomic_DNA"/>
</dbReference>
<dbReference type="Pfam" id="PF02900">
    <property type="entry name" value="LigB"/>
    <property type="match status" value="1"/>
</dbReference>
<keyword evidence="4" id="KW-0862">Zinc</keyword>
<evidence type="ECO:0000256" key="3">
    <source>
        <dbReference type="ARBA" id="ARBA00022723"/>
    </source>
</evidence>
<proteinExistence type="inferred from homology"/>
<gene>
    <name evidence="7" type="ORF">C7389_12730</name>
</gene>
<dbReference type="PANTHER" id="PTHR30096">
    <property type="entry name" value="4,5-DOPA DIOXYGENASE EXTRADIOL-LIKE PROTEIN"/>
    <property type="match status" value="1"/>
</dbReference>
<evidence type="ECO:0000256" key="1">
    <source>
        <dbReference type="ARBA" id="ARBA00001947"/>
    </source>
</evidence>
<keyword evidence="7" id="KW-0223">Dioxygenase</keyword>
<protein>
    <submittedName>
        <fullName evidence="7">4,5-DOPA dioxygenase extradiol</fullName>
    </submittedName>
</protein>
<dbReference type="InterPro" id="IPR004183">
    <property type="entry name" value="Xdiol_dOase_suB"/>
</dbReference>
<dbReference type="CDD" id="cd07363">
    <property type="entry name" value="45_DOPA_Dioxygenase"/>
    <property type="match status" value="1"/>
</dbReference>
<dbReference type="SUPFAM" id="SSF53213">
    <property type="entry name" value="LigB-like"/>
    <property type="match status" value="1"/>
</dbReference>
<comment type="caution">
    <text evidence="7">The sequence shown here is derived from an EMBL/GenBank/DDBJ whole genome shotgun (WGS) entry which is preliminary data.</text>
</comment>
<dbReference type="Proteomes" id="UP000295129">
    <property type="component" value="Unassembled WGS sequence"/>
</dbReference>
<feature type="domain" description="Extradiol ring-cleavage dioxygenase class III enzyme subunit B" evidence="6">
    <location>
        <begin position="35"/>
        <end position="237"/>
    </location>
</feature>
<dbReference type="Gene3D" id="3.40.830.10">
    <property type="entry name" value="LigB-like"/>
    <property type="match status" value="1"/>
</dbReference>
<evidence type="ECO:0000313" key="8">
    <source>
        <dbReference type="Proteomes" id="UP000295129"/>
    </source>
</evidence>
<comment type="similarity">
    <text evidence="2">Belongs to the DODA-type extradiol aromatic ring-opening dioxygenase family.</text>
</comment>
<evidence type="ECO:0000313" key="7">
    <source>
        <dbReference type="EMBL" id="TDN46101.1"/>
    </source>
</evidence>